<keyword evidence="4 6" id="KW-0378">Hydrolase</keyword>
<dbReference type="EC" id="3.4.21.-" evidence="6"/>
<dbReference type="OrthoDB" id="8559597at2"/>
<dbReference type="GO" id="GO:0008236">
    <property type="term" value="F:serine-type peptidase activity"/>
    <property type="evidence" value="ECO:0007669"/>
    <property type="project" value="UniProtKB-KW"/>
</dbReference>
<organism evidence="7 8">
    <name type="scientific">Azonexus fungiphilus</name>
    <dbReference type="NCBI Taxonomy" id="146940"/>
    <lineage>
        <taxon>Bacteria</taxon>
        <taxon>Pseudomonadati</taxon>
        <taxon>Pseudomonadota</taxon>
        <taxon>Betaproteobacteria</taxon>
        <taxon>Rhodocyclales</taxon>
        <taxon>Azonexaceae</taxon>
        <taxon>Azonexus</taxon>
    </lineage>
</organism>
<protein>
    <recommendedName>
        <fullName evidence="6">Serine protease</fullName>
        <ecNumber evidence="6">3.4.21.-</ecNumber>
    </recommendedName>
</protein>
<dbReference type="InterPro" id="IPR008256">
    <property type="entry name" value="Peptidase_S1B"/>
</dbReference>
<dbReference type="SUPFAM" id="SSF50494">
    <property type="entry name" value="Trypsin-like serine proteases"/>
    <property type="match status" value="1"/>
</dbReference>
<keyword evidence="8" id="KW-1185">Reference proteome</keyword>
<evidence type="ECO:0000256" key="3">
    <source>
        <dbReference type="ARBA" id="ARBA00022729"/>
    </source>
</evidence>
<evidence type="ECO:0000256" key="6">
    <source>
        <dbReference type="RuleBase" id="RU004296"/>
    </source>
</evidence>
<accession>A0A495WA79</accession>
<sequence>MAAEELCLVFNPGMKSIVMLFLCAVSASVLADNPYALESSIYKVVVPVGNSSYFGTGVLLSPDKILTNCHIVQGKGGWPKVMQRKTGDWFKVAKYYQLGELDACVLVGAFPGRSVALSAKIVEGENIWLYGYPSGIPVIGQGSVLGYADGGKTMKLGAFCSGGSSGGPVLNARGELIGLNFAVYRYQKSCLAIPVSELRPYL</sequence>
<evidence type="ECO:0000256" key="1">
    <source>
        <dbReference type="ARBA" id="ARBA00008764"/>
    </source>
</evidence>
<dbReference type="InterPro" id="IPR009003">
    <property type="entry name" value="Peptidase_S1_PA"/>
</dbReference>
<keyword evidence="3 6" id="KW-0732">Signal</keyword>
<evidence type="ECO:0000256" key="4">
    <source>
        <dbReference type="ARBA" id="ARBA00022801"/>
    </source>
</evidence>
<evidence type="ECO:0000256" key="5">
    <source>
        <dbReference type="ARBA" id="ARBA00022825"/>
    </source>
</evidence>
<dbReference type="PRINTS" id="PR00839">
    <property type="entry name" value="V8PROTEASE"/>
</dbReference>
<proteinExistence type="inferred from homology"/>
<feature type="signal peptide" evidence="6">
    <location>
        <begin position="1"/>
        <end position="31"/>
    </location>
</feature>
<name>A0A495WA79_9RHOO</name>
<dbReference type="EMBL" id="RBXP01000015">
    <property type="protein sequence ID" value="RKT58067.1"/>
    <property type="molecule type" value="Genomic_DNA"/>
</dbReference>
<evidence type="ECO:0000256" key="2">
    <source>
        <dbReference type="ARBA" id="ARBA00022670"/>
    </source>
</evidence>
<keyword evidence="5 6" id="KW-0720">Serine protease</keyword>
<evidence type="ECO:0000313" key="7">
    <source>
        <dbReference type="EMBL" id="RKT58067.1"/>
    </source>
</evidence>
<evidence type="ECO:0000313" key="8">
    <source>
        <dbReference type="Proteomes" id="UP000270626"/>
    </source>
</evidence>
<keyword evidence="2 6" id="KW-0645">Protease</keyword>
<gene>
    <name evidence="7" type="ORF">DFR40_2008</name>
</gene>
<dbReference type="InterPro" id="IPR043504">
    <property type="entry name" value="Peptidase_S1_PA_chymotrypsin"/>
</dbReference>
<dbReference type="GO" id="GO:0006508">
    <property type="term" value="P:proteolysis"/>
    <property type="evidence" value="ECO:0007669"/>
    <property type="project" value="UniProtKB-KW"/>
</dbReference>
<dbReference type="Gene3D" id="2.40.10.10">
    <property type="entry name" value="Trypsin-like serine proteases"/>
    <property type="match status" value="2"/>
</dbReference>
<feature type="chain" id="PRO_5019619469" description="Serine protease" evidence="6">
    <location>
        <begin position="32"/>
        <end position="202"/>
    </location>
</feature>
<dbReference type="Proteomes" id="UP000270626">
    <property type="component" value="Unassembled WGS sequence"/>
</dbReference>
<reference evidence="7 8" key="1">
    <citation type="submission" date="2018-10" db="EMBL/GenBank/DDBJ databases">
        <title>Genomic Encyclopedia of Type Strains, Phase IV (KMG-IV): sequencing the most valuable type-strain genomes for metagenomic binning, comparative biology and taxonomic classification.</title>
        <authorList>
            <person name="Goeker M."/>
        </authorList>
    </citation>
    <scope>NUCLEOTIDE SEQUENCE [LARGE SCALE GENOMIC DNA]</scope>
    <source>
        <strain evidence="7 8">DSM 23841</strain>
    </source>
</reference>
<comment type="similarity">
    <text evidence="1 6">Belongs to the peptidase S1B family.</text>
</comment>
<dbReference type="Pfam" id="PF13365">
    <property type="entry name" value="Trypsin_2"/>
    <property type="match status" value="1"/>
</dbReference>
<dbReference type="AlphaFoldDB" id="A0A495WA79"/>
<comment type="caution">
    <text evidence="7">The sequence shown here is derived from an EMBL/GenBank/DDBJ whole genome shotgun (WGS) entry which is preliminary data.</text>
</comment>